<dbReference type="GO" id="GO:0000472">
    <property type="term" value="P:endonucleolytic cleavage to generate mature 5'-end of SSU-rRNA from (SSU-rRNA, 5.8S rRNA, LSU-rRNA)"/>
    <property type="evidence" value="ECO:0007669"/>
    <property type="project" value="EnsemblFungi"/>
</dbReference>
<keyword evidence="5" id="KW-0378">Hydrolase</keyword>
<dbReference type="PANTHER" id="PTHR47959">
    <property type="entry name" value="ATP-DEPENDENT RNA HELICASE RHLE-RELATED"/>
    <property type="match status" value="1"/>
</dbReference>
<sequence>MDAFSILTGGTNLKKRKIEELKDNEDKKSDIIKNNEVNIEYPLFPYSDEEAKRIRRLFHIRITGNDVPPPIMTFSAMSEQLLFPDFIRRNIKKCAFEIPTPVQMQAIPISVSGRDLFVCSPTGSGKTLAFVIPILLDLKKHSDKGFRALIITPVNGLSKQIYREIKQLTNGKKFKICHLRRSTISNIVNSKYDIIVSTPQMVLKAISEKNLNYENVRHLIFDEGDRLFDHEFIEQTNRLITYFSSNVRKSLFSATISSSVENLLNIIMNHPIRLIVGKKDTTTNTIEQRLVHVGSEEGKLIALRQLIHEGGFQPPVLIFVQSVERANELYNELKLEGFNIDVMHGERTQAQKDSLIYRFRQGEIFVLICTDIMSRGIDFKGVTLVINYDFPVSIQSYIHRVGRTGRAGRFGKAITYFSTSDTKYLRSIVHVMQRSGSEVPEWMINLLPKIPKKVKQKLKRVPPQRTPICTFSIHNKKNTSINN</sequence>
<dbReference type="GO" id="GO:0048254">
    <property type="term" value="P:snoRNA localization"/>
    <property type="evidence" value="ECO:0007669"/>
    <property type="project" value="EnsemblFungi"/>
</dbReference>
<gene>
    <name evidence="16" type="ORF">T552_03448</name>
</gene>
<organism evidence="16 17">
    <name type="scientific">Pneumocystis carinii (strain B80)</name>
    <name type="common">Rat pneumocystis pneumonia agent</name>
    <name type="synonym">Pneumocystis carinii f. sp. carinii</name>
    <dbReference type="NCBI Taxonomy" id="1408658"/>
    <lineage>
        <taxon>Eukaryota</taxon>
        <taxon>Fungi</taxon>
        <taxon>Dikarya</taxon>
        <taxon>Ascomycota</taxon>
        <taxon>Taphrinomycotina</taxon>
        <taxon>Pneumocystomycetes</taxon>
        <taxon>Pneumocystaceae</taxon>
        <taxon>Pneumocystis</taxon>
    </lineage>
</organism>
<dbReference type="PROSITE" id="PS51195">
    <property type="entry name" value="Q_MOTIF"/>
    <property type="match status" value="1"/>
</dbReference>
<evidence type="ECO:0000259" key="15">
    <source>
        <dbReference type="PROSITE" id="PS51195"/>
    </source>
</evidence>
<evidence type="ECO:0000256" key="9">
    <source>
        <dbReference type="ARBA" id="ARBA00023242"/>
    </source>
</evidence>
<dbReference type="InterPro" id="IPR027417">
    <property type="entry name" value="P-loop_NTPase"/>
</dbReference>
<dbReference type="InterPro" id="IPR011545">
    <property type="entry name" value="DEAD/DEAH_box_helicase_dom"/>
</dbReference>
<evidence type="ECO:0000256" key="4">
    <source>
        <dbReference type="ARBA" id="ARBA00022741"/>
    </source>
</evidence>
<evidence type="ECO:0000256" key="2">
    <source>
        <dbReference type="ARBA" id="ARBA00012552"/>
    </source>
</evidence>
<evidence type="ECO:0000256" key="11">
    <source>
        <dbReference type="ARBA" id="ARBA00047984"/>
    </source>
</evidence>
<keyword evidence="8" id="KW-0694">RNA-binding</keyword>
<keyword evidence="6" id="KW-0347">Helicase</keyword>
<dbReference type="SMART" id="SM00490">
    <property type="entry name" value="HELICc"/>
    <property type="match status" value="1"/>
</dbReference>
<accession>A0A0W4ZB93</accession>
<evidence type="ECO:0000256" key="7">
    <source>
        <dbReference type="ARBA" id="ARBA00022840"/>
    </source>
</evidence>
<dbReference type="VEuPathDB" id="FungiDB:T552_03448"/>
<dbReference type="EMBL" id="LFVZ01000017">
    <property type="protein sequence ID" value="KTW25587.1"/>
    <property type="molecule type" value="Genomic_DNA"/>
</dbReference>
<dbReference type="PANTHER" id="PTHR47959:SF15">
    <property type="entry name" value="RNA HELICASE"/>
    <property type="match status" value="1"/>
</dbReference>
<dbReference type="OrthoDB" id="360161at2759"/>
<dbReference type="CDD" id="cd17957">
    <property type="entry name" value="DEADc_DDX52"/>
    <property type="match status" value="1"/>
</dbReference>
<dbReference type="GeneID" id="28938154"/>
<dbReference type="GO" id="GO:0016787">
    <property type="term" value="F:hydrolase activity"/>
    <property type="evidence" value="ECO:0007669"/>
    <property type="project" value="UniProtKB-KW"/>
</dbReference>
<dbReference type="InterPro" id="IPR044764">
    <property type="entry name" value="DDX52/Rok1_DEADc"/>
</dbReference>
<feature type="domain" description="Helicase C-terminal" evidence="14">
    <location>
        <begin position="285"/>
        <end position="447"/>
    </location>
</feature>
<evidence type="ECO:0000256" key="12">
    <source>
        <dbReference type="PROSITE-ProRule" id="PRU00552"/>
    </source>
</evidence>
<keyword evidence="9" id="KW-0539">Nucleus</keyword>
<dbReference type="InterPro" id="IPR014001">
    <property type="entry name" value="Helicase_ATP-bd"/>
</dbReference>
<dbReference type="EC" id="3.6.4.13" evidence="2"/>
<dbReference type="CDD" id="cd18787">
    <property type="entry name" value="SF2_C_DEAD"/>
    <property type="match status" value="1"/>
</dbReference>
<evidence type="ECO:0000256" key="5">
    <source>
        <dbReference type="ARBA" id="ARBA00022801"/>
    </source>
</evidence>
<keyword evidence="17" id="KW-1185">Reference proteome</keyword>
<dbReference type="InterPro" id="IPR014014">
    <property type="entry name" value="RNA_helicase_DEAD_Q_motif"/>
</dbReference>
<dbReference type="InterPro" id="IPR050079">
    <property type="entry name" value="DEAD_box_RNA_helicase"/>
</dbReference>
<name>A0A0W4ZB93_PNEC8</name>
<feature type="domain" description="DEAD-box RNA helicase Q" evidence="15">
    <location>
        <begin position="76"/>
        <end position="104"/>
    </location>
</feature>
<feature type="domain" description="Helicase ATP-binding" evidence="13">
    <location>
        <begin position="107"/>
        <end position="274"/>
    </location>
</feature>
<comment type="subcellular location">
    <subcellularLocation>
        <location evidence="1">Nucleus</location>
    </subcellularLocation>
</comment>
<comment type="catalytic activity">
    <reaction evidence="11">
        <text>ATP + H2O = ADP + phosphate + H(+)</text>
        <dbReference type="Rhea" id="RHEA:13065"/>
        <dbReference type="ChEBI" id="CHEBI:15377"/>
        <dbReference type="ChEBI" id="CHEBI:15378"/>
        <dbReference type="ChEBI" id="CHEBI:30616"/>
        <dbReference type="ChEBI" id="CHEBI:43474"/>
        <dbReference type="ChEBI" id="CHEBI:456216"/>
        <dbReference type="EC" id="3.6.4.13"/>
    </reaction>
</comment>
<dbReference type="Pfam" id="PF00271">
    <property type="entry name" value="Helicase_C"/>
    <property type="match status" value="1"/>
</dbReference>
<evidence type="ECO:0000256" key="6">
    <source>
        <dbReference type="ARBA" id="ARBA00022806"/>
    </source>
</evidence>
<protein>
    <recommendedName>
        <fullName evidence="2">RNA helicase</fullName>
        <ecNumber evidence="2">3.6.4.13</ecNumber>
    </recommendedName>
</protein>
<evidence type="ECO:0000313" key="17">
    <source>
        <dbReference type="Proteomes" id="UP000054454"/>
    </source>
</evidence>
<reference evidence="17" key="1">
    <citation type="journal article" date="2016" name="Nat. Commun.">
        <title>Genome analysis of three Pneumocystis species reveals adaptation mechanisms to life exclusively in mammalian hosts.</title>
        <authorList>
            <person name="Ma L."/>
            <person name="Chen Z."/>
            <person name="Huang D.W."/>
            <person name="Kutty G."/>
            <person name="Ishihara M."/>
            <person name="Wang H."/>
            <person name="Abouelleil A."/>
            <person name="Bishop L."/>
            <person name="Davey E."/>
            <person name="Deng R."/>
            <person name="Deng X."/>
            <person name="Fan L."/>
            <person name="Fantoni G."/>
            <person name="Fitzgerald M."/>
            <person name="Gogineni E."/>
            <person name="Goldberg J.M."/>
            <person name="Handley G."/>
            <person name="Hu X."/>
            <person name="Huber C."/>
            <person name="Jiao X."/>
            <person name="Jones K."/>
            <person name="Levin J.Z."/>
            <person name="Liu Y."/>
            <person name="Macdonald P."/>
            <person name="Melnikov A."/>
            <person name="Raley C."/>
            <person name="Sassi M."/>
            <person name="Sherman B.T."/>
            <person name="Song X."/>
            <person name="Sykes S."/>
            <person name="Tran B."/>
            <person name="Walsh L."/>
            <person name="Xia Y."/>
            <person name="Yang J."/>
            <person name="Young S."/>
            <person name="Zeng Q."/>
            <person name="Zheng X."/>
            <person name="Stephens R."/>
            <person name="Nusbaum C."/>
            <person name="Birren B.W."/>
            <person name="Azadi P."/>
            <person name="Lempicki R.A."/>
            <person name="Cuomo C.A."/>
            <person name="Kovacs J.A."/>
        </authorList>
    </citation>
    <scope>NUCLEOTIDE SEQUENCE [LARGE SCALE GENOMIC DNA]</scope>
    <source>
        <strain evidence="17">B80</strain>
    </source>
</reference>
<dbReference type="InterPro" id="IPR001650">
    <property type="entry name" value="Helicase_C-like"/>
</dbReference>
<keyword evidence="3" id="KW-0690">Ribosome biogenesis</keyword>
<dbReference type="AlphaFoldDB" id="A0A0W4ZB93"/>
<dbReference type="GO" id="GO:0005829">
    <property type="term" value="C:cytosol"/>
    <property type="evidence" value="ECO:0007669"/>
    <property type="project" value="TreeGrafter"/>
</dbReference>
<dbReference type="Gene3D" id="3.40.50.300">
    <property type="entry name" value="P-loop containing nucleotide triphosphate hydrolases"/>
    <property type="match status" value="2"/>
</dbReference>
<dbReference type="PROSITE" id="PS51192">
    <property type="entry name" value="HELICASE_ATP_BIND_1"/>
    <property type="match status" value="1"/>
</dbReference>
<proteinExistence type="inferred from homology"/>
<comment type="similarity">
    <text evidence="10">Belongs to the DEAD box helicase family. DDX52/ROK1 subfamily.</text>
</comment>
<evidence type="ECO:0000313" key="16">
    <source>
        <dbReference type="EMBL" id="KTW25587.1"/>
    </source>
</evidence>
<keyword evidence="4" id="KW-0547">Nucleotide-binding</keyword>
<feature type="short sequence motif" description="Q motif" evidence="12">
    <location>
        <begin position="76"/>
        <end position="104"/>
    </location>
</feature>
<dbReference type="GO" id="GO:0005524">
    <property type="term" value="F:ATP binding"/>
    <property type="evidence" value="ECO:0007669"/>
    <property type="project" value="UniProtKB-KW"/>
</dbReference>
<keyword evidence="7" id="KW-0067">ATP-binding</keyword>
<dbReference type="Proteomes" id="UP000054454">
    <property type="component" value="Unassembled WGS sequence"/>
</dbReference>
<dbReference type="SUPFAM" id="SSF52540">
    <property type="entry name" value="P-loop containing nucleoside triphosphate hydrolases"/>
    <property type="match status" value="1"/>
</dbReference>
<dbReference type="GO" id="GO:0000480">
    <property type="term" value="P:endonucleolytic cleavage in 5'-ETS of tricistronic rRNA transcript (SSU-rRNA, 5.8S rRNA, LSU-rRNA)"/>
    <property type="evidence" value="ECO:0007669"/>
    <property type="project" value="EnsemblFungi"/>
</dbReference>
<evidence type="ECO:0000256" key="8">
    <source>
        <dbReference type="ARBA" id="ARBA00022884"/>
    </source>
</evidence>
<evidence type="ECO:0000259" key="14">
    <source>
        <dbReference type="PROSITE" id="PS51194"/>
    </source>
</evidence>
<dbReference type="GO" id="GO:0032040">
    <property type="term" value="C:small-subunit processome"/>
    <property type="evidence" value="ECO:0007669"/>
    <property type="project" value="EnsemblFungi"/>
</dbReference>
<dbReference type="GO" id="GO:0000447">
    <property type="term" value="P:endonucleolytic cleavage in ITS1 to separate SSU-rRNA from 5.8S rRNA and LSU-rRNA from tricistronic rRNA transcript (SSU-rRNA, 5.8S rRNA, LSU-rRNA)"/>
    <property type="evidence" value="ECO:0007669"/>
    <property type="project" value="EnsemblFungi"/>
</dbReference>
<dbReference type="Pfam" id="PF00270">
    <property type="entry name" value="DEAD"/>
    <property type="match status" value="1"/>
</dbReference>
<evidence type="ECO:0000259" key="13">
    <source>
        <dbReference type="PROSITE" id="PS51192"/>
    </source>
</evidence>
<dbReference type="PROSITE" id="PS51194">
    <property type="entry name" value="HELICASE_CTER"/>
    <property type="match status" value="1"/>
</dbReference>
<comment type="caution">
    <text evidence="16">The sequence shown here is derived from an EMBL/GenBank/DDBJ whole genome shotgun (WGS) entry which is preliminary data.</text>
</comment>
<dbReference type="GO" id="GO:0003723">
    <property type="term" value="F:RNA binding"/>
    <property type="evidence" value="ECO:0007669"/>
    <property type="project" value="UniProtKB-KW"/>
</dbReference>
<evidence type="ECO:0000256" key="1">
    <source>
        <dbReference type="ARBA" id="ARBA00004123"/>
    </source>
</evidence>
<evidence type="ECO:0000256" key="10">
    <source>
        <dbReference type="ARBA" id="ARBA00024355"/>
    </source>
</evidence>
<evidence type="ECO:0000256" key="3">
    <source>
        <dbReference type="ARBA" id="ARBA00022517"/>
    </source>
</evidence>
<dbReference type="GO" id="GO:0003724">
    <property type="term" value="F:RNA helicase activity"/>
    <property type="evidence" value="ECO:0007669"/>
    <property type="project" value="UniProtKB-EC"/>
</dbReference>
<dbReference type="SMART" id="SM00487">
    <property type="entry name" value="DEXDc"/>
    <property type="match status" value="1"/>
</dbReference>
<dbReference type="RefSeq" id="XP_018224202.1">
    <property type="nucleotide sequence ID" value="XM_018371951.1"/>
</dbReference>